<sequence>MGLKRSLAKVALHDPFEPNALVLYEPPELNAHESLRSDSDKRLVHVVVDPILSKFLRPHQREGVKFMYDCVTGVQIADNYGCIMADEMGLGKTLQCITLVWTLLKQSPEAKPMIDKAVIVTPSSLVKNWANELSKWLQGRVNPLAIDSGSKDEIDRRLATFMSQRGPRIAMPILIISYETFRLHVGELHKGTVGLVICDEGHRLKNSENQTYQALVQLNCQRRVLLSGTPIQNDLLEYFSLVHFVNVGLLGTAMEFRKKFETPILRGRDADATDADQKAGEEKLRELLSIVSRCIIRRTQALLTQYLPVKIEQVVCCRLAPTQALIYAEFVKRMAREVSRQLGGSGGGEKKLSISSLASITHLKKLCNRELLLIVLSSSNIPKFVFGVAYVYLSLFRKCLAFVLSAEKFNLPSFDCLNLLLHYGSYCLDEFGPKCCKLLSFYFFFSNSYGYFRLDGTMSIKKRAKIVEKFNDPNPKYALRLP</sequence>
<reference evidence="2 3" key="1">
    <citation type="submission" date="2018-11" db="EMBL/GenBank/DDBJ databases">
        <authorList>
            <consortium name="Pathogen Informatics"/>
        </authorList>
    </citation>
    <scope>NUCLEOTIDE SEQUENCE [LARGE SCALE GENOMIC DNA]</scope>
</reference>
<dbReference type="EMBL" id="UYRS01018908">
    <property type="protein sequence ID" value="VDK41142.1"/>
    <property type="molecule type" value="Genomic_DNA"/>
</dbReference>
<evidence type="ECO:0000259" key="1">
    <source>
        <dbReference type="PROSITE" id="PS51192"/>
    </source>
</evidence>
<dbReference type="CDD" id="cd18067">
    <property type="entry name" value="DEXHc_RAD54A"/>
    <property type="match status" value="1"/>
</dbReference>
<name>A0A3P6PV00_TAEAS</name>
<evidence type="ECO:0000313" key="2">
    <source>
        <dbReference type="EMBL" id="VDK41142.1"/>
    </source>
</evidence>
<protein>
    <recommendedName>
        <fullName evidence="1">Helicase ATP-binding domain-containing protein</fullName>
    </recommendedName>
</protein>
<dbReference type="PANTHER" id="PTHR45629">
    <property type="entry name" value="SNF2/RAD54 FAMILY MEMBER"/>
    <property type="match status" value="1"/>
</dbReference>
<proteinExistence type="predicted"/>
<dbReference type="Gene3D" id="3.40.50.300">
    <property type="entry name" value="P-loop containing nucleotide triphosphate hydrolases"/>
    <property type="match status" value="2"/>
</dbReference>
<dbReference type="SMART" id="SM00487">
    <property type="entry name" value="DEXDc"/>
    <property type="match status" value="1"/>
</dbReference>
<dbReference type="Gene3D" id="3.40.50.10810">
    <property type="entry name" value="Tandem AAA-ATPase domain"/>
    <property type="match status" value="1"/>
</dbReference>
<dbReference type="AlphaFoldDB" id="A0A3P6PV00"/>
<dbReference type="SUPFAM" id="SSF52540">
    <property type="entry name" value="P-loop containing nucleoside triphosphate hydrolases"/>
    <property type="match status" value="2"/>
</dbReference>
<dbReference type="InterPro" id="IPR027417">
    <property type="entry name" value="P-loop_NTPase"/>
</dbReference>
<dbReference type="Pfam" id="PF00176">
    <property type="entry name" value="SNF2-rel_dom"/>
    <property type="match status" value="1"/>
</dbReference>
<dbReference type="Proteomes" id="UP000282613">
    <property type="component" value="Unassembled WGS sequence"/>
</dbReference>
<dbReference type="GO" id="GO:0005634">
    <property type="term" value="C:nucleus"/>
    <property type="evidence" value="ECO:0007669"/>
    <property type="project" value="TreeGrafter"/>
</dbReference>
<gene>
    <name evidence="2" type="ORF">TASK_LOCUS8846</name>
</gene>
<dbReference type="InterPro" id="IPR000330">
    <property type="entry name" value="SNF2_N"/>
</dbReference>
<dbReference type="PROSITE" id="PS51192">
    <property type="entry name" value="HELICASE_ATP_BIND_1"/>
    <property type="match status" value="1"/>
</dbReference>
<dbReference type="PANTHER" id="PTHR45629:SF7">
    <property type="entry name" value="DNA EXCISION REPAIR PROTEIN ERCC-6-RELATED"/>
    <property type="match status" value="1"/>
</dbReference>
<dbReference type="OrthoDB" id="6255970at2759"/>
<feature type="domain" description="Helicase ATP-binding" evidence="1">
    <location>
        <begin position="73"/>
        <end position="248"/>
    </location>
</feature>
<dbReference type="InterPro" id="IPR038718">
    <property type="entry name" value="SNF2-like_sf"/>
</dbReference>
<evidence type="ECO:0000313" key="3">
    <source>
        <dbReference type="Proteomes" id="UP000282613"/>
    </source>
</evidence>
<dbReference type="InterPro" id="IPR050496">
    <property type="entry name" value="SNF2_RAD54_helicase_repair"/>
</dbReference>
<keyword evidence="3" id="KW-1185">Reference proteome</keyword>
<dbReference type="GO" id="GO:0005524">
    <property type="term" value="F:ATP binding"/>
    <property type="evidence" value="ECO:0007669"/>
    <property type="project" value="InterPro"/>
</dbReference>
<dbReference type="GO" id="GO:0045003">
    <property type="term" value="P:double-strand break repair via synthesis-dependent strand annealing"/>
    <property type="evidence" value="ECO:0007669"/>
    <property type="project" value="TreeGrafter"/>
</dbReference>
<dbReference type="GO" id="GO:0007131">
    <property type="term" value="P:reciprocal meiotic recombination"/>
    <property type="evidence" value="ECO:0007669"/>
    <property type="project" value="TreeGrafter"/>
</dbReference>
<organism evidence="2 3">
    <name type="scientific">Taenia asiatica</name>
    <name type="common">Asian tapeworm</name>
    <dbReference type="NCBI Taxonomy" id="60517"/>
    <lineage>
        <taxon>Eukaryota</taxon>
        <taxon>Metazoa</taxon>
        <taxon>Spiralia</taxon>
        <taxon>Lophotrochozoa</taxon>
        <taxon>Platyhelminthes</taxon>
        <taxon>Cestoda</taxon>
        <taxon>Eucestoda</taxon>
        <taxon>Cyclophyllidea</taxon>
        <taxon>Taeniidae</taxon>
        <taxon>Taenia</taxon>
    </lineage>
</organism>
<dbReference type="Gene3D" id="1.20.120.850">
    <property type="entry name" value="SWI2/SNF2 ATPases, N-terminal domain"/>
    <property type="match status" value="1"/>
</dbReference>
<dbReference type="GO" id="GO:0015616">
    <property type="term" value="F:DNA translocase activity"/>
    <property type="evidence" value="ECO:0007669"/>
    <property type="project" value="TreeGrafter"/>
</dbReference>
<dbReference type="InterPro" id="IPR014001">
    <property type="entry name" value="Helicase_ATP-bd"/>
</dbReference>
<accession>A0A3P6PV00</accession>
<dbReference type="FunFam" id="3.40.50.10810:FF:000010">
    <property type="entry name" value="DNA repair and recombination protein RAD54-like"/>
    <property type="match status" value="1"/>
</dbReference>